<comment type="caution">
    <text evidence="2">The sequence shown here is derived from an EMBL/GenBank/DDBJ whole genome shotgun (WGS) entry which is preliminary data.</text>
</comment>
<dbReference type="EMBL" id="JARJCW010000003">
    <property type="protein sequence ID" value="KAJ7226745.1"/>
    <property type="molecule type" value="Genomic_DNA"/>
</dbReference>
<dbReference type="Proteomes" id="UP001219525">
    <property type="component" value="Unassembled WGS sequence"/>
</dbReference>
<proteinExistence type="predicted"/>
<name>A0AAD6YQU5_9AGAR</name>
<accession>A0AAD6YQU5</accession>
<feature type="region of interest" description="Disordered" evidence="1">
    <location>
        <begin position="125"/>
        <end position="151"/>
    </location>
</feature>
<protein>
    <submittedName>
        <fullName evidence="2">Uncharacterized protein</fullName>
    </submittedName>
</protein>
<feature type="compositionally biased region" description="Low complexity" evidence="1">
    <location>
        <begin position="128"/>
        <end position="140"/>
    </location>
</feature>
<evidence type="ECO:0000313" key="3">
    <source>
        <dbReference type="Proteomes" id="UP001219525"/>
    </source>
</evidence>
<evidence type="ECO:0000256" key="1">
    <source>
        <dbReference type="SAM" id="MobiDB-lite"/>
    </source>
</evidence>
<evidence type="ECO:0000313" key="2">
    <source>
        <dbReference type="EMBL" id="KAJ7226745.1"/>
    </source>
</evidence>
<reference evidence="2" key="1">
    <citation type="submission" date="2023-03" db="EMBL/GenBank/DDBJ databases">
        <title>Massive genome expansion in bonnet fungi (Mycena s.s.) driven by repeated elements and novel gene families across ecological guilds.</title>
        <authorList>
            <consortium name="Lawrence Berkeley National Laboratory"/>
            <person name="Harder C.B."/>
            <person name="Miyauchi S."/>
            <person name="Viragh M."/>
            <person name="Kuo A."/>
            <person name="Thoen E."/>
            <person name="Andreopoulos B."/>
            <person name="Lu D."/>
            <person name="Skrede I."/>
            <person name="Drula E."/>
            <person name="Henrissat B."/>
            <person name="Morin E."/>
            <person name="Kohler A."/>
            <person name="Barry K."/>
            <person name="LaButti K."/>
            <person name="Morin E."/>
            <person name="Salamov A."/>
            <person name="Lipzen A."/>
            <person name="Mereny Z."/>
            <person name="Hegedus B."/>
            <person name="Baldrian P."/>
            <person name="Stursova M."/>
            <person name="Weitz H."/>
            <person name="Taylor A."/>
            <person name="Grigoriev I.V."/>
            <person name="Nagy L.G."/>
            <person name="Martin F."/>
            <person name="Kauserud H."/>
        </authorList>
    </citation>
    <scope>NUCLEOTIDE SEQUENCE</scope>
    <source>
        <strain evidence="2">9144</strain>
    </source>
</reference>
<dbReference type="AlphaFoldDB" id="A0AAD6YQU5"/>
<gene>
    <name evidence="2" type="ORF">GGX14DRAFT_385549</name>
</gene>
<keyword evidence="3" id="KW-1185">Reference proteome</keyword>
<sequence length="181" mass="20392">MPDSIWPRVLPSGVYRGFRVFGRGGQGYRIRSEDDAGLSEREARAIISISTHTPLAALPDIGDFSGENPYVHPTFTLTTVDPRERFSNDKLHRIHEDPEFGDFIVLLPGLFQLRHAGQTKSLNFAHQSRLSTSSRPSTPTQADEDSGWDSCELELSGIDEDEFVDDDNEREELEIRFISLT</sequence>
<organism evidence="2 3">
    <name type="scientific">Mycena pura</name>
    <dbReference type="NCBI Taxonomy" id="153505"/>
    <lineage>
        <taxon>Eukaryota</taxon>
        <taxon>Fungi</taxon>
        <taxon>Dikarya</taxon>
        <taxon>Basidiomycota</taxon>
        <taxon>Agaricomycotina</taxon>
        <taxon>Agaricomycetes</taxon>
        <taxon>Agaricomycetidae</taxon>
        <taxon>Agaricales</taxon>
        <taxon>Marasmiineae</taxon>
        <taxon>Mycenaceae</taxon>
        <taxon>Mycena</taxon>
    </lineage>
</organism>